<keyword evidence="7" id="KW-1185">Reference proteome</keyword>
<comment type="caution">
    <text evidence="6">The sequence shown here is derived from an EMBL/GenBank/DDBJ whole genome shotgun (WGS) entry which is preliminary data.</text>
</comment>
<dbReference type="InterPro" id="IPR028081">
    <property type="entry name" value="Leu-bd"/>
</dbReference>
<feature type="chain" id="PRO_5034196959" evidence="4">
    <location>
        <begin position="26"/>
        <end position="392"/>
    </location>
</feature>
<name>A0A8G2BJD7_9PROT</name>
<dbReference type="GO" id="GO:0006865">
    <property type="term" value="P:amino acid transport"/>
    <property type="evidence" value="ECO:0007669"/>
    <property type="project" value="UniProtKB-KW"/>
</dbReference>
<evidence type="ECO:0000256" key="4">
    <source>
        <dbReference type="SAM" id="SignalP"/>
    </source>
</evidence>
<dbReference type="EMBL" id="FNBW01000009">
    <property type="protein sequence ID" value="SDG03794.1"/>
    <property type="molecule type" value="Genomic_DNA"/>
</dbReference>
<dbReference type="Pfam" id="PF13458">
    <property type="entry name" value="Peripla_BP_6"/>
    <property type="match status" value="1"/>
</dbReference>
<keyword evidence="2 4" id="KW-0732">Signal</keyword>
<feature type="domain" description="Leucine-binding protein" evidence="5">
    <location>
        <begin position="28"/>
        <end position="362"/>
    </location>
</feature>
<evidence type="ECO:0000256" key="2">
    <source>
        <dbReference type="ARBA" id="ARBA00022729"/>
    </source>
</evidence>
<evidence type="ECO:0000313" key="7">
    <source>
        <dbReference type="Proteomes" id="UP000198615"/>
    </source>
</evidence>
<dbReference type="OrthoDB" id="435355at2"/>
<evidence type="ECO:0000313" key="6">
    <source>
        <dbReference type="EMBL" id="SDG03794.1"/>
    </source>
</evidence>
<comment type="similarity">
    <text evidence="1">Belongs to the leucine-binding protein family.</text>
</comment>
<feature type="signal peptide" evidence="4">
    <location>
        <begin position="1"/>
        <end position="25"/>
    </location>
</feature>
<dbReference type="Gene3D" id="3.40.50.2300">
    <property type="match status" value="2"/>
</dbReference>
<keyword evidence="3" id="KW-0029">Amino-acid transport</keyword>
<organism evidence="6 7">
    <name type="scientific">Thalassobaculum litoreum DSM 18839</name>
    <dbReference type="NCBI Taxonomy" id="1123362"/>
    <lineage>
        <taxon>Bacteria</taxon>
        <taxon>Pseudomonadati</taxon>
        <taxon>Pseudomonadota</taxon>
        <taxon>Alphaproteobacteria</taxon>
        <taxon>Rhodospirillales</taxon>
        <taxon>Thalassobaculaceae</taxon>
        <taxon>Thalassobaculum</taxon>
    </lineage>
</organism>
<dbReference type="PANTHER" id="PTHR30483">
    <property type="entry name" value="LEUCINE-SPECIFIC-BINDING PROTEIN"/>
    <property type="match status" value="1"/>
</dbReference>
<proteinExistence type="inferred from homology"/>
<evidence type="ECO:0000256" key="1">
    <source>
        <dbReference type="ARBA" id="ARBA00010062"/>
    </source>
</evidence>
<dbReference type="SUPFAM" id="SSF53822">
    <property type="entry name" value="Periplasmic binding protein-like I"/>
    <property type="match status" value="1"/>
</dbReference>
<dbReference type="AlphaFoldDB" id="A0A8G2BJD7"/>
<protein>
    <submittedName>
        <fullName evidence="6">Amino acid/amide ABC transporter substrate-binding protein, HAAT family</fullName>
    </submittedName>
</protein>
<dbReference type="CDD" id="cd06359">
    <property type="entry name" value="PBP1_Nba-like"/>
    <property type="match status" value="1"/>
</dbReference>
<dbReference type="InterPro" id="IPR051010">
    <property type="entry name" value="BCAA_transport"/>
</dbReference>
<dbReference type="InterPro" id="IPR028082">
    <property type="entry name" value="Peripla_BP_I"/>
</dbReference>
<accession>A0A8G2BJD7</accession>
<reference evidence="6 7" key="1">
    <citation type="submission" date="2016-10" db="EMBL/GenBank/DDBJ databases">
        <authorList>
            <person name="Varghese N."/>
            <person name="Submissions S."/>
        </authorList>
    </citation>
    <scope>NUCLEOTIDE SEQUENCE [LARGE SCALE GENOMIC DNA]</scope>
    <source>
        <strain evidence="6 7">DSM 18839</strain>
    </source>
</reference>
<dbReference type="Proteomes" id="UP000198615">
    <property type="component" value="Unassembled WGS sequence"/>
</dbReference>
<dbReference type="PANTHER" id="PTHR30483:SF6">
    <property type="entry name" value="PERIPLASMIC BINDING PROTEIN OF ABC TRANSPORTER FOR NATURAL AMINO ACIDS"/>
    <property type="match status" value="1"/>
</dbReference>
<keyword evidence="3" id="KW-0813">Transport</keyword>
<sequence length="392" mass="42369">MGRGIKALALAAGMTVAGALGAAQAAEPLKIGMMVTLSGPPAVLGNHIRDGFQLFVDENGGKLGGRDVEMIVVDDELKPDVALTKVKELLERDKVDFVAGIVFSNILQAVFRPVTESETFLIGANAGTSTFAGRGCNKYFFSTSWQNDQIHEVMGKYAQEKGFKKVFLMAPNYQAGKDSINGFKRYYEGEVVDEVYTKLGNLDFSAELAKIAAAKPDAMFTFMPGGMGVNLVRQFNQAGLADSVTFLSAFTVDGTTLPATKDAALGLFSSSQWTPDMDNEANKKFVTAYEAKYDSVPSLYSSQGYDAAQLIDSAVAAVGGDLSDKDAVIAALKKADFASVRGDFKFNNNHFPIQDFYLVKAVKRDDGAYHTTVVEKVFDDYGDVHAKDCRME</sequence>
<dbReference type="RefSeq" id="WP_093151646.1">
    <property type="nucleotide sequence ID" value="NZ_FNBW01000009.1"/>
</dbReference>
<gene>
    <name evidence="6" type="ORF">SAMN05660686_03149</name>
</gene>
<evidence type="ECO:0000256" key="3">
    <source>
        <dbReference type="ARBA" id="ARBA00022970"/>
    </source>
</evidence>
<evidence type="ECO:0000259" key="5">
    <source>
        <dbReference type="Pfam" id="PF13458"/>
    </source>
</evidence>